<dbReference type="AlphaFoldDB" id="C5LTP4"/>
<accession>C5LTP4</accession>
<dbReference type="InParanoid" id="C5LTP4"/>
<gene>
    <name evidence="1" type="ORF">Pmar_PMAR006528</name>
</gene>
<reference evidence="1 2" key="1">
    <citation type="submission" date="2008-07" db="EMBL/GenBank/DDBJ databases">
        <authorList>
            <person name="El-Sayed N."/>
            <person name="Caler E."/>
            <person name="Inman J."/>
            <person name="Amedeo P."/>
            <person name="Hass B."/>
            <person name="Wortman J."/>
        </authorList>
    </citation>
    <scope>NUCLEOTIDE SEQUENCE [LARGE SCALE GENOMIC DNA]</scope>
    <source>
        <strain evidence="2">ATCC 50983 / TXsc</strain>
    </source>
</reference>
<organism evidence="2">
    <name type="scientific">Perkinsus marinus (strain ATCC 50983 / TXsc)</name>
    <dbReference type="NCBI Taxonomy" id="423536"/>
    <lineage>
        <taxon>Eukaryota</taxon>
        <taxon>Sar</taxon>
        <taxon>Alveolata</taxon>
        <taxon>Perkinsozoa</taxon>
        <taxon>Perkinsea</taxon>
        <taxon>Perkinsida</taxon>
        <taxon>Perkinsidae</taxon>
        <taxon>Perkinsus</taxon>
    </lineage>
</organism>
<evidence type="ECO:0000313" key="2">
    <source>
        <dbReference type="Proteomes" id="UP000007800"/>
    </source>
</evidence>
<keyword evidence="2" id="KW-1185">Reference proteome</keyword>
<protein>
    <submittedName>
        <fullName evidence="1">Uncharacterized protein</fullName>
    </submittedName>
</protein>
<dbReference type="EMBL" id="GG685402">
    <property type="protein sequence ID" value="EEQ99856.1"/>
    <property type="molecule type" value="Genomic_DNA"/>
</dbReference>
<sequence>MAYEGITTGISSFTWPLSQCLSPEVMDALKRRGGALWERKCRMCLDVLQDSVCGARGGILSLSVLSVPSVRAKELRNGEQLAPQDYREQYRGRVRYEGMGGVRLGFGLATCFCSNHRVGWAK</sequence>
<proteinExistence type="predicted"/>
<dbReference type="RefSeq" id="XP_002767139.1">
    <property type="nucleotide sequence ID" value="XM_002767093.1"/>
</dbReference>
<dbReference type="Proteomes" id="UP000007800">
    <property type="component" value="Unassembled WGS sequence"/>
</dbReference>
<evidence type="ECO:0000313" key="1">
    <source>
        <dbReference type="EMBL" id="EEQ99856.1"/>
    </source>
</evidence>
<name>C5LTP4_PERM5</name>
<dbReference type="GeneID" id="9051967"/>